<protein>
    <recommendedName>
        <fullName evidence="5">glycine oxidase</fullName>
        <ecNumber evidence="5">1.4.3.19</ecNumber>
    </recommendedName>
</protein>
<dbReference type="Gene3D" id="3.50.50.60">
    <property type="entry name" value="FAD/NAD(P)-binding domain"/>
    <property type="match status" value="1"/>
</dbReference>
<evidence type="ECO:0000256" key="4">
    <source>
        <dbReference type="ARBA" id="ARBA00049872"/>
    </source>
</evidence>
<evidence type="ECO:0000256" key="2">
    <source>
        <dbReference type="ARBA" id="ARBA00022977"/>
    </source>
</evidence>
<dbReference type="EMBL" id="BAAAHE010000024">
    <property type="protein sequence ID" value="GAA0624723.1"/>
    <property type="molecule type" value="Genomic_DNA"/>
</dbReference>
<evidence type="ECO:0000256" key="1">
    <source>
        <dbReference type="ARBA" id="ARBA00004948"/>
    </source>
</evidence>
<dbReference type="InterPro" id="IPR012727">
    <property type="entry name" value="Gly_oxidase_ThiO"/>
</dbReference>
<name>A0ABN1GZQ0_9ACTN</name>
<accession>A0ABN1GZQ0</accession>
<evidence type="ECO:0000313" key="8">
    <source>
        <dbReference type="Proteomes" id="UP001500957"/>
    </source>
</evidence>
<dbReference type="Proteomes" id="UP001500957">
    <property type="component" value="Unassembled WGS sequence"/>
</dbReference>
<comment type="caution">
    <text evidence="7">The sequence shown here is derived from an EMBL/GenBank/DDBJ whole genome shotgun (WGS) entry which is preliminary data.</text>
</comment>
<organism evidence="7 8">
    <name type="scientific">Sporichthya brevicatena</name>
    <dbReference type="NCBI Taxonomy" id="171442"/>
    <lineage>
        <taxon>Bacteria</taxon>
        <taxon>Bacillati</taxon>
        <taxon>Actinomycetota</taxon>
        <taxon>Actinomycetes</taxon>
        <taxon>Sporichthyales</taxon>
        <taxon>Sporichthyaceae</taxon>
        <taxon>Sporichthya</taxon>
    </lineage>
</organism>
<gene>
    <name evidence="7" type="primary">thiO</name>
    <name evidence="7" type="ORF">GCM10009547_29880</name>
</gene>
<dbReference type="NCBIfam" id="TIGR02352">
    <property type="entry name" value="thiamin_ThiO"/>
    <property type="match status" value="1"/>
</dbReference>
<evidence type="ECO:0000256" key="5">
    <source>
        <dbReference type="ARBA" id="ARBA00050018"/>
    </source>
</evidence>
<dbReference type="SUPFAM" id="SSF54373">
    <property type="entry name" value="FAD-linked reductases, C-terminal domain"/>
    <property type="match status" value="1"/>
</dbReference>
<dbReference type="PANTHER" id="PTHR13847">
    <property type="entry name" value="SARCOSINE DEHYDROGENASE-RELATED"/>
    <property type="match status" value="1"/>
</dbReference>
<evidence type="ECO:0000313" key="7">
    <source>
        <dbReference type="EMBL" id="GAA0624723.1"/>
    </source>
</evidence>
<dbReference type="Gene3D" id="3.30.9.10">
    <property type="entry name" value="D-Amino Acid Oxidase, subunit A, domain 2"/>
    <property type="match status" value="1"/>
</dbReference>
<proteinExistence type="predicted"/>
<reference evidence="7 8" key="1">
    <citation type="journal article" date="2019" name="Int. J. Syst. Evol. Microbiol.">
        <title>The Global Catalogue of Microorganisms (GCM) 10K type strain sequencing project: providing services to taxonomists for standard genome sequencing and annotation.</title>
        <authorList>
            <consortium name="The Broad Institute Genomics Platform"/>
            <consortium name="The Broad Institute Genome Sequencing Center for Infectious Disease"/>
            <person name="Wu L."/>
            <person name="Ma J."/>
        </authorList>
    </citation>
    <scope>NUCLEOTIDE SEQUENCE [LARGE SCALE GENOMIC DNA]</scope>
    <source>
        <strain evidence="7 8">JCM 10671</strain>
    </source>
</reference>
<keyword evidence="3" id="KW-0560">Oxidoreductase</keyword>
<dbReference type="InterPro" id="IPR036188">
    <property type="entry name" value="FAD/NAD-bd_sf"/>
</dbReference>
<dbReference type="EC" id="1.4.3.19" evidence="5"/>
<keyword evidence="8" id="KW-1185">Reference proteome</keyword>
<dbReference type="PANTHER" id="PTHR13847:SF289">
    <property type="entry name" value="GLYCINE OXIDASE"/>
    <property type="match status" value="1"/>
</dbReference>
<keyword evidence="2" id="KW-0784">Thiamine biosynthesis</keyword>
<dbReference type="InterPro" id="IPR006076">
    <property type="entry name" value="FAD-dep_OxRdtase"/>
</dbReference>
<dbReference type="SUPFAM" id="SSF51905">
    <property type="entry name" value="FAD/NAD(P)-binding domain"/>
    <property type="match status" value="1"/>
</dbReference>
<evidence type="ECO:0000256" key="3">
    <source>
        <dbReference type="ARBA" id="ARBA00023002"/>
    </source>
</evidence>
<feature type="domain" description="FAD dependent oxidoreductase" evidence="6">
    <location>
        <begin position="9"/>
        <end position="364"/>
    </location>
</feature>
<dbReference type="RefSeq" id="WP_344606102.1">
    <property type="nucleotide sequence ID" value="NZ_BAAAHE010000024.1"/>
</dbReference>
<dbReference type="Pfam" id="PF01266">
    <property type="entry name" value="DAO"/>
    <property type="match status" value="1"/>
</dbReference>
<comment type="pathway">
    <text evidence="1">Cofactor biosynthesis; thiamine diphosphate biosynthesis.</text>
</comment>
<comment type="catalytic activity">
    <reaction evidence="4">
        <text>glycine + O2 + H2O = glyoxylate + H2O2 + NH4(+)</text>
        <dbReference type="Rhea" id="RHEA:11532"/>
        <dbReference type="ChEBI" id="CHEBI:15377"/>
        <dbReference type="ChEBI" id="CHEBI:15379"/>
        <dbReference type="ChEBI" id="CHEBI:16240"/>
        <dbReference type="ChEBI" id="CHEBI:28938"/>
        <dbReference type="ChEBI" id="CHEBI:36655"/>
        <dbReference type="ChEBI" id="CHEBI:57305"/>
        <dbReference type="EC" id="1.4.3.19"/>
    </reaction>
</comment>
<sequence length="393" mass="40805">MAAPTQSFDVVVVGGGVIGLLTALRAADRGLSVAVCDPDPGSGASTVAAGMLAPVTEAHYTEQALVRLTLDSAARWPHLAAELVERTGLDPAYRECGTVLAAADGSDLAMADDLHAFQRSLGLTVERLSARELRKREPMLAPGVRGGLFVAGDHQVDPRRLVPALLAAVRAAGVDLLAQRVTGVELTGDRATGVRLADGTRRAAGTVLLAAGPWTGDVDGVPPGVVPAIRPVKGQLLRLRVPSTLYPPERPFLRHNVRGIVRGGSVYLVPRADGELVLGATMEEQGFDTTVTAGAVYELLRDAREILPGVSELAIAETRAGLRPATADNMPALGATALPGLVVALGHFRNGILLAPVTADAVAAVLAGEALPEVARFFSPERLLRPASPVAVR</sequence>
<evidence type="ECO:0000259" key="6">
    <source>
        <dbReference type="Pfam" id="PF01266"/>
    </source>
</evidence>